<dbReference type="SUPFAM" id="SSF54593">
    <property type="entry name" value="Glyoxalase/Bleomycin resistance protein/Dihydroxybiphenyl dioxygenase"/>
    <property type="match status" value="1"/>
</dbReference>
<dbReference type="STRING" id="156994.SAMN04488028_106132"/>
<protein>
    <recommendedName>
        <fullName evidence="1">VOC domain-containing protein</fullName>
    </recommendedName>
</protein>
<accession>A0A1M6TQ66</accession>
<evidence type="ECO:0000313" key="2">
    <source>
        <dbReference type="EMBL" id="SHK59029.1"/>
    </source>
</evidence>
<name>A0A1M6TQ66_REIAG</name>
<reference evidence="3" key="1">
    <citation type="submission" date="2016-11" db="EMBL/GenBank/DDBJ databases">
        <authorList>
            <person name="Varghese N."/>
            <person name="Submissions S."/>
        </authorList>
    </citation>
    <scope>NUCLEOTIDE SEQUENCE [LARGE SCALE GENOMIC DNA]</scope>
    <source>
        <strain evidence="3">DSM 26134</strain>
    </source>
</reference>
<dbReference type="CDD" id="cd06587">
    <property type="entry name" value="VOC"/>
    <property type="match status" value="1"/>
</dbReference>
<keyword evidence="3" id="KW-1185">Reference proteome</keyword>
<dbReference type="InterPro" id="IPR004360">
    <property type="entry name" value="Glyas_Fos-R_dOase_dom"/>
</dbReference>
<feature type="domain" description="VOC" evidence="1">
    <location>
        <begin position="23"/>
        <end position="134"/>
    </location>
</feature>
<dbReference type="InterPro" id="IPR037523">
    <property type="entry name" value="VOC_core"/>
</dbReference>
<sequence>MISPYFPCFAIPFSGYYVWVIMDLNQVTLPSLSLDKSIPFYLKLGLQLIVDASPRYARFQCPDGNSSLSLHLVDDLPTGAGVVIYFECKHLDQEYDRLTAEGVIFDTVPTDQTWLWREVALSDPDGNRIILYHAGDNRLNPPWRIN</sequence>
<dbReference type="EMBL" id="FRAA01000006">
    <property type="protein sequence ID" value="SHK59029.1"/>
    <property type="molecule type" value="Genomic_DNA"/>
</dbReference>
<proteinExistence type="predicted"/>
<evidence type="ECO:0000313" key="3">
    <source>
        <dbReference type="Proteomes" id="UP000184474"/>
    </source>
</evidence>
<dbReference type="PROSITE" id="PS51819">
    <property type="entry name" value="VOC"/>
    <property type="match status" value="1"/>
</dbReference>
<dbReference type="AlphaFoldDB" id="A0A1M6TQ66"/>
<gene>
    <name evidence="2" type="ORF">SAMN04488028_106132</name>
</gene>
<organism evidence="2 3">
    <name type="scientific">Reichenbachiella agariperforans</name>
    <dbReference type="NCBI Taxonomy" id="156994"/>
    <lineage>
        <taxon>Bacteria</taxon>
        <taxon>Pseudomonadati</taxon>
        <taxon>Bacteroidota</taxon>
        <taxon>Cytophagia</taxon>
        <taxon>Cytophagales</taxon>
        <taxon>Reichenbachiellaceae</taxon>
        <taxon>Reichenbachiella</taxon>
    </lineage>
</organism>
<dbReference type="Proteomes" id="UP000184474">
    <property type="component" value="Unassembled WGS sequence"/>
</dbReference>
<dbReference type="Pfam" id="PF00903">
    <property type="entry name" value="Glyoxalase"/>
    <property type="match status" value="1"/>
</dbReference>
<dbReference type="Gene3D" id="3.10.180.10">
    <property type="entry name" value="2,3-Dihydroxybiphenyl 1,2-Dioxygenase, domain 1"/>
    <property type="match status" value="1"/>
</dbReference>
<evidence type="ECO:0000259" key="1">
    <source>
        <dbReference type="PROSITE" id="PS51819"/>
    </source>
</evidence>
<dbReference type="InterPro" id="IPR029068">
    <property type="entry name" value="Glyas_Bleomycin-R_OHBP_Dase"/>
</dbReference>